<feature type="domain" description="Winged helix-turn helix" evidence="2">
    <location>
        <begin position="56"/>
        <end position="113"/>
    </location>
</feature>
<reference evidence="3" key="1">
    <citation type="journal article" date="2015" name="Nature">
        <title>Complex archaea that bridge the gap between prokaryotes and eukaryotes.</title>
        <authorList>
            <person name="Spang A."/>
            <person name="Saw J.H."/>
            <person name="Jorgensen S.L."/>
            <person name="Zaremba-Niedzwiedzka K."/>
            <person name="Martijn J."/>
            <person name="Lind A.E."/>
            <person name="van Eijk R."/>
            <person name="Schleper C."/>
            <person name="Guy L."/>
            <person name="Ettema T.J."/>
        </authorList>
    </citation>
    <scope>NUCLEOTIDE SEQUENCE</scope>
</reference>
<evidence type="ECO:0000313" key="3">
    <source>
        <dbReference type="EMBL" id="KKL03566.1"/>
    </source>
</evidence>
<sequence>MDRQTLRDWVHRFNADGVDGLIDRKAPGATCKLTAEQRAELAGLIETGPDPKTDGVVRWRRVDLREVIWQRFGVTYHERSVSRLLHELGFSHMSARPQHPGQDERVMTAFKKTLPTPSPRQ</sequence>
<gene>
    <name evidence="3" type="ORF">LCGC14_2624890</name>
</gene>
<accession>A0A0F9CD02</accession>
<organism evidence="3">
    <name type="scientific">marine sediment metagenome</name>
    <dbReference type="NCBI Taxonomy" id="412755"/>
    <lineage>
        <taxon>unclassified sequences</taxon>
        <taxon>metagenomes</taxon>
        <taxon>ecological metagenomes</taxon>
    </lineage>
</organism>
<dbReference type="Pfam" id="PF13551">
    <property type="entry name" value="HTH_29"/>
    <property type="match status" value="1"/>
</dbReference>
<evidence type="ECO:0000256" key="1">
    <source>
        <dbReference type="SAM" id="MobiDB-lite"/>
    </source>
</evidence>
<dbReference type="EMBL" id="LAZR01044878">
    <property type="protein sequence ID" value="KKL03566.1"/>
    <property type="molecule type" value="Genomic_DNA"/>
</dbReference>
<dbReference type="SUPFAM" id="SSF46689">
    <property type="entry name" value="Homeodomain-like"/>
    <property type="match status" value="1"/>
</dbReference>
<comment type="caution">
    <text evidence="3">The sequence shown here is derived from an EMBL/GenBank/DDBJ whole genome shotgun (WGS) entry which is preliminary data.</text>
</comment>
<name>A0A0F9CD02_9ZZZZ</name>
<protein>
    <recommendedName>
        <fullName evidence="2">Winged helix-turn helix domain-containing protein</fullName>
    </recommendedName>
</protein>
<feature type="region of interest" description="Disordered" evidence="1">
    <location>
        <begin position="94"/>
        <end position="121"/>
    </location>
</feature>
<dbReference type="InterPro" id="IPR025959">
    <property type="entry name" value="Winged_HTH_dom"/>
</dbReference>
<dbReference type="AlphaFoldDB" id="A0A0F9CD02"/>
<evidence type="ECO:0000259" key="2">
    <source>
        <dbReference type="Pfam" id="PF13592"/>
    </source>
</evidence>
<dbReference type="Pfam" id="PF13592">
    <property type="entry name" value="HTH_33"/>
    <property type="match status" value="1"/>
</dbReference>
<proteinExistence type="predicted"/>
<dbReference type="InterPro" id="IPR009057">
    <property type="entry name" value="Homeodomain-like_sf"/>
</dbReference>